<keyword evidence="2" id="KW-1185">Reference proteome</keyword>
<accession>A0AAU9THX9</accession>
<proteinExistence type="predicted"/>
<comment type="caution">
    <text evidence="1">The sequence shown here is derived from an EMBL/GenBank/DDBJ whole genome shotgun (WGS) entry which is preliminary data.</text>
</comment>
<gene>
    <name evidence="1" type="ORF">EEDITHA_LOCUS3037</name>
</gene>
<sequence length="118" mass="13431">MRTFLRRLVEGNLQITPRFTVPKTRDFAKSENDLTKYRLREGRPGASRRAMSIEFKSYANVMDNKKVNVNDKCRLRGAIVAASQKYTNIAIFVRTHNGIMLPSLRASIDPAASYIPNL</sequence>
<dbReference type="AlphaFoldDB" id="A0AAU9THX9"/>
<dbReference type="Proteomes" id="UP001153954">
    <property type="component" value="Unassembled WGS sequence"/>
</dbReference>
<evidence type="ECO:0000313" key="1">
    <source>
        <dbReference type="EMBL" id="CAH2086695.1"/>
    </source>
</evidence>
<organism evidence="1 2">
    <name type="scientific">Euphydryas editha</name>
    <name type="common">Edith's checkerspot</name>
    <dbReference type="NCBI Taxonomy" id="104508"/>
    <lineage>
        <taxon>Eukaryota</taxon>
        <taxon>Metazoa</taxon>
        <taxon>Ecdysozoa</taxon>
        <taxon>Arthropoda</taxon>
        <taxon>Hexapoda</taxon>
        <taxon>Insecta</taxon>
        <taxon>Pterygota</taxon>
        <taxon>Neoptera</taxon>
        <taxon>Endopterygota</taxon>
        <taxon>Lepidoptera</taxon>
        <taxon>Glossata</taxon>
        <taxon>Ditrysia</taxon>
        <taxon>Papilionoidea</taxon>
        <taxon>Nymphalidae</taxon>
        <taxon>Nymphalinae</taxon>
        <taxon>Euphydryas</taxon>
    </lineage>
</organism>
<reference evidence="1" key="1">
    <citation type="submission" date="2022-03" db="EMBL/GenBank/DDBJ databases">
        <authorList>
            <person name="Tunstrom K."/>
        </authorList>
    </citation>
    <scope>NUCLEOTIDE SEQUENCE</scope>
</reference>
<name>A0AAU9THX9_EUPED</name>
<dbReference type="EMBL" id="CAKOGL010000005">
    <property type="protein sequence ID" value="CAH2086695.1"/>
    <property type="molecule type" value="Genomic_DNA"/>
</dbReference>
<protein>
    <submittedName>
        <fullName evidence="1">Uncharacterized protein</fullName>
    </submittedName>
</protein>
<evidence type="ECO:0000313" key="2">
    <source>
        <dbReference type="Proteomes" id="UP001153954"/>
    </source>
</evidence>